<dbReference type="InterPro" id="IPR011990">
    <property type="entry name" value="TPR-like_helical_dom_sf"/>
</dbReference>
<gene>
    <name evidence="1" type="ORF">HME9302_00172</name>
</gene>
<dbReference type="OrthoDB" id="7593450at2"/>
<dbReference type="RefSeq" id="WP_115365425.1">
    <property type="nucleotide sequence ID" value="NZ_QBKA01000002.1"/>
</dbReference>
<dbReference type="InterPro" id="IPR010323">
    <property type="entry name" value="DUF924"/>
</dbReference>
<dbReference type="Gene3D" id="1.25.40.10">
    <property type="entry name" value="Tetratricopeptide repeat domain"/>
    <property type="match status" value="1"/>
</dbReference>
<accession>A0A369Q658</accession>
<keyword evidence="2" id="KW-1185">Reference proteome</keyword>
<reference evidence="1 2" key="1">
    <citation type="submission" date="2018-04" db="EMBL/GenBank/DDBJ databases">
        <title>Altererythrobacter sp. HME9302 genome sequencing and assembly.</title>
        <authorList>
            <person name="Kang H."/>
            <person name="Kim H."/>
            <person name="Joh K."/>
        </authorList>
    </citation>
    <scope>NUCLEOTIDE SEQUENCE [LARGE SCALE GENOMIC DNA]</scope>
    <source>
        <strain evidence="1 2">HME9302</strain>
    </source>
</reference>
<dbReference type="Pfam" id="PF06041">
    <property type="entry name" value="DUF924"/>
    <property type="match status" value="1"/>
</dbReference>
<comment type="caution">
    <text evidence="1">The sequence shown here is derived from an EMBL/GenBank/DDBJ whole genome shotgun (WGS) entry which is preliminary data.</text>
</comment>
<organism evidence="1 2">
    <name type="scientific">Alteripontixanthobacter maritimus</name>
    <dbReference type="NCBI Taxonomy" id="2161824"/>
    <lineage>
        <taxon>Bacteria</taxon>
        <taxon>Pseudomonadati</taxon>
        <taxon>Pseudomonadota</taxon>
        <taxon>Alphaproteobacteria</taxon>
        <taxon>Sphingomonadales</taxon>
        <taxon>Erythrobacteraceae</taxon>
        <taxon>Alteripontixanthobacter</taxon>
    </lineage>
</organism>
<dbReference type="SUPFAM" id="SSF48452">
    <property type="entry name" value="TPR-like"/>
    <property type="match status" value="1"/>
</dbReference>
<dbReference type="EMBL" id="QBKA01000002">
    <property type="protein sequence ID" value="RDC58995.1"/>
    <property type="molecule type" value="Genomic_DNA"/>
</dbReference>
<name>A0A369Q658_9SPHN</name>
<evidence type="ECO:0008006" key="3">
    <source>
        <dbReference type="Google" id="ProtNLM"/>
    </source>
</evidence>
<evidence type="ECO:0000313" key="1">
    <source>
        <dbReference type="EMBL" id="RDC58995.1"/>
    </source>
</evidence>
<dbReference type="Gene3D" id="1.20.58.320">
    <property type="entry name" value="TPR-like"/>
    <property type="match status" value="1"/>
</dbReference>
<proteinExistence type="predicted"/>
<sequence length="184" mass="21379">MIDTSRRWADEILYVWFHRLTPSDWFVPRDAVDAMLEQRFENDLHALGTRRAQDFMQSRRTARAAILVFDQVPRNLYRGTAAAFAWDDLAKDLCEMTLVRWGTAGLSRMERQFLLMPLMHSEDIAAQEASLRWFAQPGNRGALAFARSHHRMIARFGRFPHRNEALGRNSTPAEERAVARGFSW</sequence>
<dbReference type="Proteomes" id="UP000253727">
    <property type="component" value="Unassembled WGS sequence"/>
</dbReference>
<evidence type="ECO:0000313" key="2">
    <source>
        <dbReference type="Proteomes" id="UP000253727"/>
    </source>
</evidence>
<protein>
    <recommendedName>
        <fullName evidence="3">DUF924 domain-containing protein</fullName>
    </recommendedName>
</protein>
<dbReference type="AlphaFoldDB" id="A0A369Q658"/>